<comment type="caution">
    <text evidence="1">The sequence shown here is derived from an EMBL/GenBank/DDBJ whole genome shotgun (WGS) entry which is preliminary data.</text>
</comment>
<gene>
    <name evidence="1" type="ORF">KIN20_006239</name>
</gene>
<name>A0AAD5M1G7_PARTN</name>
<dbReference type="AlphaFoldDB" id="A0AAD5M1G7"/>
<keyword evidence="2" id="KW-1185">Reference proteome</keyword>
<evidence type="ECO:0000313" key="2">
    <source>
        <dbReference type="Proteomes" id="UP001196413"/>
    </source>
</evidence>
<reference evidence="1" key="1">
    <citation type="submission" date="2021-06" db="EMBL/GenBank/DDBJ databases">
        <title>Parelaphostrongylus tenuis whole genome reference sequence.</title>
        <authorList>
            <person name="Garwood T.J."/>
            <person name="Larsen P.A."/>
            <person name="Fountain-Jones N.M."/>
            <person name="Garbe J.R."/>
            <person name="Macchietto M.G."/>
            <person name="Kania S.A."/>
            <person name="Gerhold R.W."/>
            <person name="Richards J.E."/>
            <person name="Wolf T.M."/>
        </authorList>
    </citation>
    <scope>NUCLEOTIDE SEQUENCE</scope>
    <source>
        <strain evidence="1">MNPRO001-30</strain>
        <tissue evidence="1">Meninges</tissue>
    </source>
</reference>
<protein>
    <submittedName>
        <fullName evidence="1">Uncharacterized protein</fullName>
    </submittedName>
</protein>
<evidence type="ECO:0000313" key="1">
    <source>
        <dbReference type="EMBL" id="KAJ1350445.1"/>
    </source>
</evidence>
<dbReference type="EMBL" id="JAHQIW010000864">
    <property type="protein sequence ID" value="KAJ1350445.1"/>
    <property type="molecule type" value="Genomic_DNA"/>
</dbReference>
<sequence length="92" mass="10597">MVFSVQRYISCLDADSRHSVKFKRHAKNFFDSKPNDYFEQIRKLTGHRQKVVDNGGTQDTRCPSVDGSDERVIDQVLIASVKMPFNGKRYSV</sequence>
<accession>A0AAD5M1G7</accession>
<dbReference type="Proteomes" id="UP001196413">
    <property type="component" value="Unassembled WGS sequence"/>
</dbReference>
<organism evidence="1 2">
    <name type="scientific">Parelaphostrongylus tenuis</name>
    <name type="common">Meningeal worm</name>
    <dbReference type="NCBI Taxonomy" id="148309"/>
    <lineage>
        <taxon>Eukaryota</taxon>
        <taxon>Metazoa</taxon>
        <taxon>Ecdysozoa</taxon>
        <taxon>Nematoda</taxon>
        <taxon>Chromadorea</taxon>
        <taxon>Rhabditida</taxon>
        <taxon>Rhabditina</taxon>
        <taxon>Rhabditomorpha</taxon>
        <taxon>Strongyloidea</taxon>
        <taxon>Metastrongylidae</taxon>
        <taxon>Parelaphostrongylus</taxon>
    </lineage>
</organism>
<proteinExistence type="predicted"/>